<dbReference type="Pfam" id="PF12697">
    <property type="entry name" value="Abhydrolase_6"/>
    <property type="match status" value="1"/>
</dbReference>
<evidence type="ECO:0000313" key="2">
    <source>
        <dbReference type="EMBL" id="MBB5331030.1"/>
    </source>
</evidence>
<dbReference type="InterPro" id="IPR052897">
    <property type="entry name" value="Sec-Metab_Biosynth_Hydrolase"/>
</dbReference>
<dbReference type="RefSeq" id="WP_183980895.1">
    <property type="nucleotide sequence ID" value="NZ_JACHEB010000012.1"/>
</dbReference>
<organism evidence="2 3">
    <name type="scientific">Tunturiibacter gelidiferens</name>
    <dbReference type="NCBI Taxonomy" id="3069689"/>
    <lineage>
        <taxon>Bacteria</taxon>
        <taxon>Pseudomonadati</taxon>
        <taxon>Acidobacteriota</taxon>
        <taxon>Terriglobia</taxon>
        <taxon>Terriglobales</taxon>
        <taxon>Acidobacteriaceae</taxon>
        <taxon>Tunturiibacter</taxon>
    </lineage>
</organism>
<dbReference type="Gene3D" id="3.40.50.1820">
    <property type="entry name" value="alpha/beta hydrolase"/>
    <property type="match status" value="1"/>
</dbReference>
<dbReference type="Proteomes" id="UP000535182">
    <property type="component" value="Unassembled WGS sequence"/>
</dbReference>
<dbReference type="InterPro" id="IPR029058">
    <property type="entry name" value="AB_hydrolase_fold"/>
</dbReference>
<sequence length="233" mass="24917">MSSIVKNIVLVHGAFADGSSWSKVIPLLQELGYNAVAVQNPMTSLADEVAFTKRVVALQDGPVILVGHSWGGAVITQAGDDPKIAALVYVTAYAPEAGQSANDASSPFGWTEGQKQIRLDAEKFATLTSEGMLNYVAEGLPINERELALAVQGQSYGPMFDEKLTVAAWKNKPTWAVISTKDQMLPPAMQELAAKKMGAKTTILSTCHMSILEEPAKIVAVIDEAAKNAFNNR</sequence>
<dbReference type="PANTHER" id="PTHR37017:SF11">
    <property type="entry name" value="ESTERASE_LIPASE_THIOESTERASE DOMAIN-CONTAINING PROTEIN"/>
    <property type="match status" value="1"/>
</dbReference>
<feature type="domain" description="AB hydrolase-1" evidence="1">
    <location>
        <begin position="8"/>
        <end position="220"/>
    </location>
</feature>
<dbReference type="InterPro" id="IPR000073">
    <property type="entry name" value="AB_hydrolase_1"/>
</dbReference>
<dbReference type="SUPFAM" id="SSF53474">
    <property type="entry name" value="alpha/beta-Hydrolases"/>
    <property type="match status" value="1"/>
</dbReference>
<gene>
    <name evidence="2" type="ORF">HDF14_004667</name>
</gene>
<protein>
    <submittedName>
        <fullName evidence="2">Pimeloyl-ACP methyl ester carboxylesterase</fullName>
    </submittedName>
</protein>
<comment type="caution">
    <text evidence="2">The sequence shown here is derived from an EMBL/GenBank/DDBJ whole genome shotgun (WGS) entry which is preliminary data.</text>
</comment>
<reference evidence="2 3" key="1">
    <citation type="submission" date="2020-08" db="EMBL/GenBank/DDBJ databases">
        <title>Genomic Encyclopedia of Type Strains, Phase IV (KMG-V): Genome sequencing to study the core and pangenomes of soil and plant-associated prokaryotes.</title>
        <authorList>
            <person name="Whitman W."/>
        </authorList>
    </citation>
    <scope>NUCLEOTIDE SEQUENCE [LARGE SCALE GENOMIC DNA]</scope>
    <source>
        <strain evidence="2 3">X5P2</strain>
    </source>
</reference>
<name>A0A9X0U6F6_9BACT</name>
<proteinExistence type="predicted"/>
<accession>A0A9X0U6F6</accession>
<evidence type="ECO:0000313" key="3">
    <source>
        <dbReference type="Proteomes" id="UP000535182"/>
    </source>
</evidence>
<dbReference type="AlphaFoldDB" id="A0A9X0U6F6"/>
<evidence type="ECO:0000259" key="1">
    <source>
        <dbReference type="Pfam" id="PF12697"/>
    </source>
</evidence>
<keyword evidence="3" id="KW-1185">Reference proteome</keyword>
<dbReference type="EMBL" id="JACHEB010000012">
    <property type="protein sequence ID" value="MBB5331030.1"/>
    <property type="molecule type" value="Genomic_DNA"/>
</dbReference>
<dbReference type="PANTHER" id="PTHR37017">
    <property type="entry name" value="AB HYDROLASE-1 DOMAIN-CONTAINING PROTEIN-RELATED"/>
    <property type="match status" value="1"/>
</dbReference>